<keyword evidence="3" id="KW-1185">Reference proteome</keyword>
<sequence>MELAFGIVGVLSVADVCLRAGQNLVERYKDIRGAHRDIDDLNLRVENVWIHITYQLTTVQSSQEGVHEVLREHITDLLTKLQFHLHTACKNLEKLSGTKGRAKAIKFAFFLKGTLEKDVSVLEKWRDMFAATFFMLSLPKNAALDRALSMEVKKDQPNGSAVTTVKAIRDALADQPTKQLPPVWLDPVNMYWPMPIGYSGAQVVTDSTRTRYVRETIDVDPSLRNYNQLDRDVEKLAKVLRESKGVPGVLTCKGVVRRQGMNGAPEKFEFILEMPPTLDDTPDCLRTVLLKSPQEPHPLEERVLLAKQVAKAVMFVHNLNFVHKNMRPETILVFPNPGKTLGIPFLVGFQMFRAADGYTYRAGDELWSKNLYRHPSRQGNHPDNVYRMQHDIYSLGVILLEIGLWSPFVDEVGGPTNALPQILTILQDRDQKRRATRIKRALTNLAHKHLPPIMGTKYTEIVVSCLACLDQESHLGPESDFLDDDGTLVGVRYIQEILNVLEEIEV</sequence>
<dbReference type="PANTHER" id="PTHR37542:SF1">
    <property type="entry name" value="PRION-INHIBITION AND PROPAGATION HELO DOMAIN-CONTAINING PROTEIN"/>
    <property type="match status" value="1"/>
</dbReference>
<evidence type="ECO:0000313" key="3">
    <source>
        <dbReference type="Proteomes" id="UP001412239"/>
    </source>
</evidence>
<dbReference type="Proteomes" id="UP001412239">
    <property type="component" value="Unassembled WGS sequence"/>
</dbReference>
<feature type="domain" description="Protein kinase" evidence="1">
    <location>
        <begin position="190"/>
        <end position="506"/>
    </location>
</feature>
<reference evidence="2" key="1">
    <citation type="submission" date="2015-10" db="EMBL/GenBank/DDBJ databases">
        <authorList>
            <person name="Regsiter A."/>
            <person name="william w."/>
        </authorList>
    </citation>
    <scope>NUCLEOTIDE SEQUENCE</scope>
    <source>
        <strain evidence="2">Montdore</strain>
    </source>
</reference>
<evidence type="ECO:0000259" key="1">
    <source>
        <dbReference type="PROSITE" id="PS50011"/>
    </source>
</evidence>
<dbReference type="AlphaFoldDB" id="A0A292Q0C9"/>
<dbReference type="PANTHER" id="PTHR37542">
    <property type="entry name" value="HELO DOMAIN-CONTAINING PROTEIN-RELATED"/>
    <property type="match status" value="1"/>
</dbReference>
<proteinExistence type="predicted"/>
<dbReference type="GO" id="GO:0005524">
    <property type="term" value="F:ATP binding"/>
    <property type="evidence" value="ECO:0007669"/>
    <property type="project" value="InterPro"/>
</dbReference>
<dbReference type="Gene3D" id="1.10.510.10">
    <property type="entry name" value="Transferase(Phosphotransferase) domain 1"/>
    <property type="match status" value="1"/>
</dbReference>
<gene>
    <name evidence="2" type="ORF">GSTUAT00003577001</name>
</gene>
<dbReference type="GO" id="GO:0004672">
    <property type="term" value="F:protein kinase activity"/>
    <property type="evidence" value="ECO:0007669"/>
    <property type="project" value="InterPro"/>
</dbReference>
<evidence type="ECO:0000313" key="2">
    <source>
        <dbReference type="EMBL" id="CUS12338.1"/>
    </source>
</evidence>
<organism evidence="2 3">
    <name type="scientific">Tuber aestivum</name>
    <name type="common">summer truffle</name>
    <dbReference type="NCBI Taxonomy" id="59557"/>
    <lineage>
        <taxon>Eukaryota</taxon>
        <taxon>Fungi</taxon>
        <taxon>Dikarya</taxon>
        <taxon>Ascomycota</taxon>
        <taxon>Pezizomycotina</taxon>
        <taxon>Pezizomycetes</taxon>
        <taxon>Pezizales</taxon>
        <taxon>Tuberaceae</taxon>
        <taxon>Tuber</taxon>
    </lineage>
</organism>
<dbReference type="InterPro" id="IPR011009">
    <property type="entry name" value="Kinase-like_dom_sf"/>
</dbReference>
<dbReference type="InterPro" id="IPR000719">
    <property type="entry name" value="Prot_kinase_dom"/>
</dbReference>
<dbReference type="SUPFAM" id="SSF56112">
    <property type="entry name" value="Protein kinase-like (PK-like)"/>
    <property type="match status" value="1"/>
</dbReference>
<dbReference type="PROSITE" id="PS50011">
    <property type="entry name" value="PROTEIN_KINASE_DOM"/>
    <property type="match status" value="1"/>
</dbReference>
<name>A0A292Q0C9_9PEZI</name>
<protein>
    <recommendedName>
        <fullName evidence="1">Protein kinase domain-containing protein</fullName>
    </recommendedName>
</protein>
<dbReference type="EMBL" id="LN890995">
    <property type="protein sequence ID" value="CUS12338.1"/>
    <property type="molecule type" value="Genomic_DNA"/>
</dbReference>
<accession>A0A292Q0C9</accession>